<sequence length="47" mass="5254">MKARIVLGIFGTKKNPANLRGLRNKSGARDWHHIFNTIQSDSFNGSV</sequence>
<reference evidence="1" key="1">
    <citation type="journal article" date="2021" name="Proc. Natl. Acad. Sci. U.S.A.">
        <title>A Catalog of Tens of Thousands of Viruses from Human Metagenomes Reveals Hidden Associations with Chronic Diseases.</title>
        <authorList>
            <person name="Tisza M.J."/>
            <person name="Buck C.B."/>
        </authorList>
    </citation>
    <scope>NUCLEOTIDE SEQUENCE</scope>
    <source>
        <strain evidence="1">Ct5ra14</strain>
    </source>
</reference>
<name>A0A8S5T2M2_9CAUD</name>
<protein>
    <submittedName>
        <fullName evidence="1">Uncharacterized protein</fullName>
    </submittedName>
</protein>
<organism evidence="1">
    <name type="scientific">Myoviridae sp. ct5ra14</name>
    <dbReference type="NCBI Taxonomy" id="2827659"/>
    <lineage>
        <taxon>Viruses</taxon>
        <taxon>Duplodnaviria</taxon>
        <taxon>Heunggongvirae</taxon>
        <taxon>Uroviricota</taxon>
        <taxon>Caudoviricetes</taxon>
    </lineage>
</organism>
<proteinExistence type="predicted"/>
<dbReference type="EMBL" id="BK032730">
    <property type="protein sequence ID" value="DAF57267.1"/>
    <property type="molecule type" value="Genomic_DNA"/>
</dbReference>
<evidence type="ECO:0000313" key="1">
    <source>
        <dbReference type="EMBL" id="DAF57267.1"/>
    </source>
</evidence>
<accession>A0A8S5T2M2</accession>